<name>A0A0E0PK44_ORYRU</name>
<reference evidence="2" key="1">
    <citation type="submission" date="2013-06" db="EMBL/GenBank/DDBJ databases">
        <authorList>
            <person name="Zhao Q."/>
        </authorList>
    </citation>
    <scope>NUCLEOTIDE SEQUENCE</scope>
    <source>
        <strain evidence="2">cv. W1943</strain>
    </source>
</reference>
<dbReference type="Gramene" id="ORUFI05G10850.1">
    <property type="protein sequence ID" value="ORUFI05G10850.1"/>
    <property type="gene ID" value="ORUFI05G10850"/>
</dbReference>
<protein>
    <submittedName>
        <fullName evidence="1">Uncharacterized protein</fullName>
    </submittedName>
</protein>
<dbReference type="Proteomes" id="UP000008022">
    <property type="component" value="Unassembled WGS sequence"/>
</dbReference>
<reference evidence="1" key="2">
    <citation type="submission" date="2015-06" db="UniProtKB">
        <authorList>
            <consortium name="EnsemblPlants"/>
        </authorList>
    </citation>
    <scope>IDENTIFICATION</scope>
</reference>
<evidence type="ECO:0000313" key="2">
    <source>
        <dbReference type="Proteomes" id="UP000008022"/>
    </source>
</evidence>
<dbReference type="HOGENOM" id="CLU_2030548_0_0_1"/>
<sequence>MQQLGPVFFLRSQQTEGSTRAAPDGLAGGEQPRGWLGQRQGWLEEVHVHLLVAVAWPGVARGGWPWQAAAVVRYDGGRRLWRTATRLKDREAPRDYVVAYPAFFLGGGGPRWRGDELPRRSAAAMVAAALRSRGPKRDCGNGFREVL</sequence>
<dbReference type="AlphaFoldDB" id="A0A0E0PK44"/>
<keyword evidence="2" id="KW-1185">Reference proteome</keyword>
<evidence type="ECO:0000313" key="1">
    <source>
        <dbReference type="EnsemblPlants" id="ORUFI05G10850.1"/>
    </source>
</evidence>
<dbReference type="EnsemblPlants" id="ORUFI05G10850.1">
    <property type="protein sequence ID" value="ORUFI05G10850.1"/>
    <property type="gene ID" value="ORUFI05G10850"/>
</dbReference>
<accession>A0A0E0PK44</accession>
<organism evidence="1 2">
    <name type="scientific">Oryza rufipogon</name>
    <name type="common">Brownbeard rice</name>
    <name type="synonym">Asian wild rice</name>
    <dbReference type="NCBI Taxonomy" id="4529"/>
    <lineage>
        <taxon>Eukaryota</taxon>
        <taxon>Viridiplantae</taxon>
        <taxon>Streptophyta</taxon>
        <taxon>Embryophyta</taxon>
        <taxon>Tracheophyta</taxon>
        <taxon>Spermatophyta</taxon>
        <taxon>Magnoliopsida</taxon>
        <taxon>Liliopsida</taxon>
        <taxon>Poales</taxon>
        <taxon>Poaceae</taxon>
        <taxon>BOP clade</taxon>
        <taxon>Oryzoideae</taxon>
        <taxon>Oryzeae</taxon>
        <taxon>Oryzinae</taxon>
        <taxon>Oryza</taxon>
    </lineage>
</organism>
<proteinExistence type="predicted"/>